<dbReference type="InterPro" id="IPR010753">
    <property type="entry name" value="DUF1330"/>
</dbReference>
<accession>A0A3B0S7T4</accession>
<dbReference type="PANTHER" id="PTHR41521">
    <property type="match status" value="1"/>
</dbReference>
<dbReference type="EMBL" id="UOEJ01000159">
    <property type="protein sequence ID" value="VAW02201.1"/>
    <property type="molecule type" value="Genomic_DNA"/>
</dbReference>
<evidence type="ECO:0000313" key="2">
    <source>
        <dbReference type="EMBL" id="VAW02201.1"/>
    </source>
</evidence>
<dbReference type="AlphaFoldDB" id="A0A3B0S7T4"/>
<proteinExistence type="predicted"/>
<dbReference type="Gene3D" id="3.30.70.100">
    <property type="match status" value="1"/>
</dbReference>
<protein>
    <recommendedName>
        <fullName evidence="1">DUF1330 domain-containing protein</fullName>
    </recommendedName>
</protein>
<dbReference type="SUPFAM" id="SSF54909">
    <property type="entry name" value="Dimeric alpha+beta barrel"/>
    <property type="match status" value="1"/>
</dbReference>
<organism evidence="2">
    <name type="scientific">hydrothermal vent metagenome</name>
    <dbReference type="NCBI Taxonomy" id="652676"/>
    <lineage>
        <taxon>unclassified sequences</taxon>
        <taxon>metagenomes</taxon>
        <taxon>ecological metagenomes</taxon>
    </lineage>
</organism>
<dbReference type="InterPro" id="IPR011008">
    <property type="entry name" value="Dimeric_a/b-barrel"/>
</dbReference>
<reference evidence="2" key="1">
    <citation type="submission" date="2018-06" db="EMBL/GenBank/DDBJ databases">
        <authorList>
            <person name="Zhirakovskaya E."/>
        </authorList>
    </citation>
    <scope>NUCLEOTIDE SEQUENCE</scope>
</reference>
<evidence type="ECO:0000259" key="1">
    <source>
        <dbReference type="Pfam" id="PF07045"/>
    </source>
</evidence>
<name>A0A3B0S7T4_9ZZZZ</name>
<feature type="domain" description="DUF1330" evidence="1">
    <location>
        <begin position="2"/>
        <end position="97"/>
    </location>
</feature>
<dbReference type="Pfam" id="PF07045">
    <property type="entry name" value="DUF1330"/>
    <property type="match status" value="1"/>
</dbReference>
<gene>
    <name evidence="2" type="ORF">MNBD_ALPHA01-1980</name>
</gene>
<sequence length="98" mass="11176">MTAYMVILAEIDDPEQFRHYVTAAAELVAKSGGEYLVRGGGESQCLEGDWPDGMRLVISKWPSMERARAFWHSDDYDKIKKLRHGHARVKIRLIEGVD</sequence>
<dbReference type="PANTHER" id="PTHR41521:SF4">
    <property type="entry name" value="BLR0684 PROTEIN"/>
    <property type="match status" value="1"/>
</dbReference>